<evidence type="ECO:0000313" key="2">
    <source>
        <dbReference type="Proteomes" id="UP000552700"/>
    </source>
</evidence>
<dbReference type="InterPro" id="IPR042257">
    <property type="entry name" value="DGOK_C"/>
</dbReference>
<dbReference type="Proteomes" id="UP000552700">
    <property type="component" value="Unassembled WGS sequence"/>
</dbReference>
<dbReference type="GO" id="GO:0008671">
    <property type="term" value="F:2-dehydro-3-deoxygalactonokinase activity"/>
    <property type="evidence" value="ECO:0007669"/>
    <property type="project" value="UniProtKB-EC"/>
</dbReference>
<dbReference type="RefSeq" id="WP_184079914.1">
    <property type="nucleotide sequence ID" value="NZ_JACIJP010000002.1"/>
</dbReference>
<evidence type="ECO:0000313" key="1">
    <source>
        <dbReference type="EMBL" id="MBB6124198.1"/>
    </source>
</evidence>
<dbReference type="EC" id="2.7.1.58" evidence="1"/>
<dbReference type="AlphaFoldDB" id="A0A841J6M0"/>
<dbReference type="Pfam" id="PF05035">
    <property type="entry name" value="DGOK"/>
    <property type="match status" value="1"/>
</dbReference>
<proteinExistence type="predicted"/>
<gene>
    <name evidence="1" type="ORF">FHS92_001927</name>
</gene>
<dbReference type="Gene3D" id="3.30.420.300">
    <property type="entry name" value="2-keto-3-deoxy-galactonokinase, substrate binding domain"/>
    <property type="match status" value="1"/>
</dbReference>
<sequence length="293" mass="31482">MAQKSFVAVDWGTSSRRIYVIEGGTVVADEQEDCGVTRFARDDFPAEIAALRRRFDGRPLLLCGMIGSNRGWVEAPYVPCPASLDDVRSGAIEPDDGVFIIPGVAYDDGTRCDVMRGEEVPLFGSVARGLVDPDALLCHPGTHNKWVELERGRVAAFRTVMTGELFALLRQHSILGELLQGDPQPGAAFRRGVDHALKHADLPAALFGARADHLLARREDDPASYVSGLLIGTDIAIGLDNAVEHRGPVAIMARRDLALLYQAALDVAGREGTLIDSDESFVAGVGLLAGELL</sequence>
<organism evidence="1 2">
    <name type="scientific">Sphingobium subterraneum</name>
    <dbReference type="NCBI Taxonomy" id="627688"/>
    <lineage>
        <taxon>Bacteria</taxon>
        <taxon>Pseudomonadati</taxon>
        <taxon>Pseudomonadota</taxon>
        <taxon>Alphaproteobacteria</taxon>
        <taxon>Sphingomonadales</taxon>
        <taxon>Sphingomonadaceae</taxon>
        <taxon>Sphingobium</taxon>
    </lineage>
</organism>
<keyword evidence="1" id="KW-0418">Kinase</keyword>
<reference evidence="1 2" key="1">
    <citation type="submission" date="2020-08" db="EMBL/GenBank/DDBJ databases">
        <title>Genomic Encyclopedia of Type Strains, Phase IV (KMG-IV): sequencing the most valuable type-strain genomes for metagenomic binning, comparative biology and taxonomic classification.</title>
        <authorList>
            <person name="Goeker M."/>
        </authorList>
    </citation>
    <scope>NUCLEOTIDE SEQUENCE [LARGE SCALE GENOMIC DNA]</scope>
    <source>
        <strain evidence="1 2">DSM 102255</strain>
    </source>
</reference>
<dbReference type="InterPro" id="IPR007729">
    <property type="entry name" value="DGOK"/>
</dbReference>
<dbReference type="GO" id="GO:0034194">
    <property type="term" value="P:D-galactonate catabolic process"/>
    <property type="evidence" value="ECO:0007669"/>
    <property type="project" value="InterPro"/>
</dbReference>
<dbReference type="Gene3D" id="3.30.420.310">
    <property type="entry name" value="2-keto-3-deoxy-galactonokinase, C-terminal domain"/>
    <property type="match status" value="1"/>
</dbReference>
<keyword evidence="2" id="KW-1185">Reference proteome</keyword>
<dbReference type="CDD" id="cd24012">
    <property type="entry name" value="ASKHA_NBD_KDGal-kinase"/>
    <property type="match status" value="1"/>
</dbReference>
<protein>
    <submittedName>
        <fullName evidence="1">2-dehydro-3-deoxygalactonokinase</fullName>
        <ecNumber evidence="1">2.7.1.58</ecNumber>
    </submittedName>
</protein>
<accession>A0A841J6M0</accession>
<dbReference type="EMBL" id="JACIJP010000002">
    <property type="protein sequence ID" value="MBB6124198.1"/>
    <property type="molecule type" value="Genomic_DNA"/>
</dbReference>
<keyword evidence="1" id="KW-0808">Transferase</keyword>
<comment type="caution">
    <text evidence="1">The sequence shown here is derived from an EMBL/GenBank/DDBJ whole genome shotgun (WGS) entry which is preliminary data.</text>
</comment>
<dbReference type="InterPro" id="IPR042258">
    <property type="entry name" value="DGOK_N"/>
</dbReference>
<name>A0A841J6M0_9SPHN</name>